<proteinExistence type="predicted"/>
<name>A0A9P4U871_9PLEO</name>
<feature type="domain" description="Serine hydrolase" evidence="2">
    <location>
        <begin position="2"/>
        <end position="107"/>
    </location>
</feature>
<dbReference type="Proteomes" id="UP000799764">
    <property type="component" value="Unassembled WGS sequence"/>
</dbReference>
<keyword evidence="1" id="KW-0378">Hydrolase</keyword>
<dbReference type="PANTHER" id="PTHR48070:SF6">
    <property type="entry name" value="ESTERASE OVCA2"/>
    <property type="match status" value="1"/>
</dbReference>
<dbReference type="GO" id="GO:0016787">
    <property type="term" value="F:hydrolase activity"/>
    <property type="evidence" value="ECO:0007669"/>
    <property type="project" value="UniProtKB-KW"/>
</dbReference>
<dbReference type="GO" id="GO:0005634">
    <property type="term" value="C:nucleus"/>
    <property type="evidence" value="ECO:0007669"/>
    <property type="project" value="TreeGrafter"/>
</dbReference>
<reference evidence="3" key="1">
    <citation type="journal article" date="2020" name="Stud. Mycol.">
        <title>101 Dothideomycetes genomes: a test case for predicting lifestyles and emergence of pathogens.</title>
        <authorList>
            <person name="Haridas S."/>
            <person name="Albert R."/>
            <person name="Binder M."/>
            <person name="Bloem J."/>
            <person name="Labutti K."/>
            <person name="Salamov A."/>
            <person name="Andreopoulos B."/>
            <person name="Baker S."/>
            <person name="Barry K."/>
            <person name="Bills G."/>
            <person name="Bluhm B."/>
            <person name="Cannon C."/>
            <person name="Castanera R."/>
            <person name="Culley D."/>
            <person name="Daum C."/>
            <person name="Ezra D."/>
            <person name="Gonzalez J."/>
            <person name="Henrissat B."/>
            <person name="Kuo A."/>
            <person name="Liang C."/>
            <person name="Lipzen A."/>
            <person name="Lutzoni F."/>
            <person name="Magnuson J."/>
            <person name="Mondo S."/>
            <person name="Nolan M."/>
            <person name="Ohm R."/>
            <person name="Pangilinan J."/>
            <person name="Park H.-J."/>
            <person name="Ramirez L."/>
            <person name="Alfaro M."/>
            <person name="Sun H."/>
            <person name="Tritt A."/>
            <person name="Yoshinaga Y."/>
            <person name="Zwiers L.-H."/>
            <person name="Turgeon B."/>
            <person name="Goodwin S."/>
            <person name="Spatafora J."/>
            <person name="Crous P."/>
            <person name="Grigoriev I."/>
        </authorList>
    </citation>
    <scope>NUCLEOTIDE SEQUENCE</scope>
    <source>
        <strain evidence="3">CBS 690.94</strain>
    </source>
</reference>
<organism evidence="3 4">
    <name type="scientific">Karstenula rhodostoma CBS 690.94</name>
    <dbReference type="NCBI Taxonomy" id="1392251"/>
    <lineage>
        <taxon>Eukaryota</taxon>
        <taxon>Fungi</taxon>
        <taxon>Dikarya</taxon>
        <taxon>Ascomycota</taxon>
        <taxon>Pezizomycotina</taxon>
        <taxon>Dothideomycetes</taxon>
        <taxon>Pleosporomycetidae</taxon>
        <taxon>Pleosporales</taxon>
        <taxon>Massarineae</taxon>
        <taxon>Didymosphaeriaceae</taxon>
        <taxon>Karstenula</taxon>
    </lineage>
</organism>
<keyword evidence="4" id="KW-1185">Reference proteome</keyword>
<dbReference type="PANTHER" id="PTHR48070">
    <property type="entry name" value="ESTERASE OVCA2"/>
    <property type="match status" value="1"/>
</dbReference>
<accession>A0A9P4U871</accession>
<dbReference type="Pfam" id="PF03959">
    <property type="entry name" value="FSH1"/>
    <property type="match status" value="1"/>
</dbReference>
<dbReference type="GO" id="GO:0019748">
    <property type="term" value="P:secondary metabolic process"/>
    <property type="evidence" value="ECO:0007669"/>
    <property type="project" value="TreeGrafter"/>
</dbReference>
<dbReference type="SUPFAM" id="SSF53474">
    <property type="entry name" value="alpha/beta-Hydrolases"/>
    <property type="match status" value="1"/>
</dbReference>
<gene>
    <name evidence="3" type="ORF">P171DRAFT_433589</name>
</gene>
<dbReference type="InterPro" id="IPR050593">
    <property type="entry name" value="LovG"/>
</dbReference>
<dbReference type="InterPro" id="IPR029058">
    <property type="entry name" value="AB_hydrolase_fold"/>
</dbReference>
<evidence type="ECO:0000259" key="2">
    <source>
        <dbReference type="Pfam" id="PF03959"/>
    </source>
</evidence>
<dbReference type="AlphaFoldDB" id="A0A9P4U871"/>
<comment type="caution">
    <text evidence="3">The sequence shown here is derived from an EMBL/GenBank/DDBJ whole genome shotgun (WGS) entry which is preliminary data.</text>
</comment>
<dbReference type="OrthoDB" id="2094269at2759"/>
<dbReference type="EMBL" id="MU001504">
    <property type="protein sequence ID" value="KAF2441994.1"/>
    <property type="molecule type" value="Genomic_DNA"/>
</dbReference>
<evidence type="ECO:0000313" key="3">
    <source>
        <dbReference type="EMBL" id="KAF2441994.1"/>
    </source>
</evidence>
<sequence length="115" mass="12953">MQTAALRHELGEEHSYEFVQGTMEWPMAPELEHISDATKPHFSYHNNTPESALEALGALDEYLASETPFDGILAFSQGAGLALIYARYFLHLHPERPLPFRCLLLFSPAIPLIFP</sequence>
<protein>
    <recommendedName>
        <fullName evidence="2">Serine hydrolase domain-containing protein</fullName>
    </recommendedName>
</protein>
<dbReference type="GO" id="GO:0005737">
    <property type="term" value="C:cytoplasm"/>
    <property type="evidence" value="ECO:0007669"/>
    <property type="project" value="TreeGrafter"/>
</dbReference>
<evidence type="ECO:0000313" key="4">
    <source>
        <dbReference type="Proteomes" id="UP000799764"/>
    </source>
</evidence>
<evidence type="ECO:0000256" key="1">
    <source>
        <dbReference type="ARBA" id="ARBA00022801"/>
    </source>
</evidence>
<dbReference type="InterPro" id="IPR005645">
    <property type="entry name" value="FSH-like_dom"/>
</dbReference>
<dbReference type="Gene3D" id="3.40.50.1820">
    <property type="entry name" value="alpha/beta hydrolase"/>
    <property type="match status" value="1"/>
</dbReference>